<keyword evidence="3" id="KW-1185">Reference proteome</keyword>
<evidence type="ECO:0000313" key="2">
    <source>
        <dbReference type="EMBL" id="POW21578.1"/>
    </source>
</evidence>
<dbReference type="Proteomes" id="UP000238274">
    <property type="component" value="Unassembled WGS sequence"/>
</dbReference>
<dbReference type="AlphaFoldDB" id="A0A2S4WIN1"/>
<keyword evidence="1" id="KW-0732">Signal</keyword>
<accession>A0A2S4WIN1</accession>
<evidence type="ECO:0000256" key="1">
    <source>
        <dbReference type="SAM" id="SignalP"/>
    </source>
</evidence>
<protein>
    <submittedName>
        <fullName evidence="2">Uncharacterized protein</fullName>
    </submittedName>
</protein>
<name>A0A2S4WIN1_9BASI</name>
<gene>
    <name evidence="2" type="ORF">PSHT_02262</name>
</gene>
<organism evidence="2 3">
    <name type="scientific">Puccinia striiformis</name>
    <dbReference type="NCBI Taxonomy" id="27350"/>
    <lineage>
        <taxon>Eukaryota</taxon>
        <taxon>Fungi</taxon>
        <taxon>Dikarya</taxon>
        <taxon>Basidiomycota</taxon>
        <taxon>Pucciniomycotina</taxon>
        <taxon>Pucciniomycetes</taxon>
        <taxon>Pucciniales</taxon>
        <taxon>Pucciniaceae</taxon>
        <taxon>Puccinia</taxon>
    </lineage>
</organism>
<sequence length="158" mass="17423">MRQYTIILVTFALLQNAIAFPGSNQKTAPNLFERGGPVVCCNLCQAHSECSKKCVNCGPVVCCNLCQPDSECSKNCDPDGFYSSLDMHDTCSIYNPTVLLSAMSSAPAGQFIIITQTLRPPRQWKPYDPDRLPSETITERIILESARMWLGIPAGFQT</sequence>
<dbReference type="EMBL" id="PKSM01000019">
    <property type="protein sequence ID" value="POW21578.1"/>
    <property type="molecule type" value="Genomic_DNA"/>
</dbReference>
<feature type="chain" id="PRO_5015578207" evidence="1">
    <location>
        <begin position="20"/>
        <end position="158"/>
    </location>
</feature>
<reference evidence="3" key="2">
    <citation type="journal article" date="2018" name="BMC Genomics">
        <title>Genomic insights into host adaptation between the wheat stripe rust pathogen (Puccinia striiformis f. sp. tritici) and the barley stripe rust pathogen (Puccinia striiformis f. sp. hordei).</title>
        <authorList>
            <person name="Xia C."/>
            <person name="Wang M."/>
            <person name="Yin C."/>
            <person name="Cornejo O.E."/>
            <person name="Hulbert S.H."/>
            <person name="Chen X."/>
        </authorList>
    </citation>
    <scope>NUCLEOTIDE SEQUENCE [LARGE SCALE GENOMIC DNA]</scope>
    <source>
        <strain evidence="3">93TX-2</strain>
    </source>
</reference>
<reference evidence="2 3" key="1">
    <citation type="submission" date="2017-12" db="EMBL/GenBank/DDBJ databases">
        <title>Gene loss provides genomic basis for host adaptation in cereal stripe rust fungi.</title>
        <authorList>
            <person name="Xia C."/>
        </authorList>
    </citation>
    <scope>NUCLEOTIDE SEQUENCE [LARGE SCALE GENOMIC DNA]</scope>
    <source>
        <strain evidence="2 3">93TX-2</strain>
    </source>
</reference>
<feature type="signal peptide" evidence="1">
    <location>
        <begin position="1"/>
        <end position="19"/>
    </location>
</feature>
<comment type="caution">
    <text evidence="2">The sequence shown here is derived from an EMBL/GenBank/DDBJ whole genome shotgun (WGS) entry which is preliminary data.</text>
</comment>
<dbReference type="VEuPathDB" id="FungiDB:PSHT_02262"/>
<feature type="non-terminal residue" evidence="2">
    <location>
        <position position="158"/>
    </location>
</feature>
<reference evidence="3" key="3">
    <citation type="journal article" date="2018" name="Mol. Plant Microbe Interact.">
        <title>Genome sequence resources for the wheat stripe rust pathogen (Puccinia striiformis f. sp. tritici) and the barley stripe rust pathogen (Puccinia striiformis f. sp. hordei).</title>
        <authorList>
            <person name="Xia C."/>
            <person name="Wang M."/>
            <person name="Yin C."/>
            <person name="Cornejo O.E."/>
            <person name="Hulbert S.H."/>
            <person name="Chen X."/>
        </authorList>
    </citation>
    <scope>NUCLEOTIDE SEQUENCE [LARGE SCALE GENOMIC DNA]</scope>
    <source>
        <strain evidence="3">93TX-2</strain>
    </source>
</reference>
<evidence type="ECO:0000313" key="3">
    <source>
        <dbReference type="Proteomes" id="UP000238274"/>
    </source>
</evidence>
<proteinExistence type="predicted"/>